<evidence type="ECO:0000313" key="7">
    <source>
        <dbReference type="WBParaSite" id="Csp11.Scaffold629.g8563.t1"/>
    </source>
</evidence>
<dbReference type="Gene3D" id="1.10.565.10">
    <property type="entry name" value="Retinoid X Receptor"/>
    <property type="match status" value="1"/>
</dbReference>
<dbReference type="eggNOG" id="ENOG502TJD5">
    <property type="taxonomic scope" value="Eukaryota"/>
</dbReference>
<dbReference type="PANTHER" id="PTHR45886">
    <property type="entry name" value="NUCLEAR HORMONE RECEPTOR FAMILY-RELATED-RELATED"/>
    <property type="match status" value="1"/>
</dbReference>
<evidence type="ECO:0000256" key="2">
    <source>
        <dbReference type="ARBA" id="ARBA00023015"/>
    </source>
</evidence>
<keyword evidence="6" id="KW-1185">Reference proteome</keyword>
<proteinExistence type="inferred from homology"/>
<keyword evidence="4" id="KW-0675">Receptor</keyword>
<dbReference type="InterPro" id="IPR035500">
    <property type="entry name" value="NHR-like_dom_sf"/>
</dbReference>
<organism evidence="6 7">
    <name type="scientific">Caenorhabditis tropicalis</name>
    <dbReference type="NCBI Taxonomy" id="1561998"/>
    <lineage>
        <taxon>Eukaryota</taxon>
        <taxon>Metazoa</taxon>
        <taxon>Ecdysozoa</taxon>
        <taxon>Nematoda</taxon>
        <taxon>Chromadorea</taxon>
        <taxon>Rhabditida</taxon>
        <taxon>Rhabditina</taxon>
        <taxon>Rhabditomorpha</taxon>
        <taxon>Rhabditoidea</taxon>
        <taxon>Rhabditidae</taxon>
        <taxon>Peloderinae</taxon>
        <taxon>Caenorhabditis</taxon>
    </lineage>
</organism>
<evidence type="ECO:0000256" key="3">
    <source>
        <dbReference type="ARBA" id="ARBA00023163"/>
    </source>
</evidence>
<evidence type="ECO:0000313" key="6">
    <source>
        <dbReference type="Proteomes" id="UP000095282"/>
    </source>
</evidence>
<dbReference type="Pfam" id="PF00104">
    <property type="entry name" value="Hormone_recep"/>
    <property type="match status" value="1"/>
</dbReference>
<reference evidence="7" key="1">
    <citation type="submission" date="2016-11" db="UniProtKB">
        <authorList>
            <consortium name="WormBaseParasite"/>
        </authorList>
    </citation>
    <scope>IDENTIFICATION</scope>
</reference>
<name>A0A1I7UEP4_9PELO</name>
<dbReference type="WBParaSite" id="Csp11.Scaffold629.g8563.t1">
    <property type="protein sequence ID" value="Csp11.Scaffold629.g8563.t1"/>
    <property type="gene ID" value="Csp11.Scaffold629.g8563"/>
</dbReference>
<keyword evidence="2" id="KW-0805">Transcription regulation</keyword>
<evidence type="ECO:0000256" key="1">
    <source>
        <dbReference type="ARBA" id="ARBA00005993"/>
    </source>
</evidence>
<feature type="domain" description="NR LBD" evidence="5">
    <location>
        <begin position="29"/>
        <end position="262"/>
    </location>
</feature>
<dbReference type="PROSITE" id="PS51843">
    <property type="entry name" value="NR_LBD"/>
    <property type="match status" value="1"/>
</dbReference>
<dbReference type="STRING" id="1561998.A0A1I7UEP4"/>
<dbReference type="InterPro" id="IPR000536">
    <property type="entry name" value="Nucl_hrmn_rcpt_lig-bd"/>
</dbReference>
<evidence type="ECO:0000259" key="5">
    <source>
        <dbReference type="PROSITE" id="PS51843"/>
    </source>
</evidence>
<comment type="similarity">
    <text evidence="1">Belongs to the nuclear hormone receptor family.</text>
</comment>
<dbReference type="PANTHER" id="PTHR45886:SF8">
    <property type="entry name" value="NUCLEAR HORMONE RECEPTOR FAMILY-RELATED"/>
    <property type="match status" value="1"/>
</dbReference>
<dbReference type="SUPFAM" id="SSF48508">
    <property type="entry name" value="Nuclear receptor ligand-binding domain"/>
    <property type="match status" value="1"/>
</dbReference>
<dbReference type="AlphaFoldDB" id="A0A1I7UEP4"/>
<sequence>MIRNIEKFDLSNVFPPLLQLEKRKRYIIENCQLPSRAFTFEEAANEKTIDFVMKSPDIIFDSFGWEAMTQIATTDYLKKLSFSKMMTSADLKAFLKSSYLDCILLSTAMHYYSLNCEKIYFPGGIDVFPKEMELVLNFKPELDSRIKSRLIGRLAELKITNEEFLLLNMIFICNPSVLHISKTGGLLLANFQQIYSDLLLKYCQMTYQQHAPTRFTDLLSLCHVMALTKKDICNAILLLQFYEPGVEGKVIIKSAVRHMLKH</sequence>
<dbReference type="Proteomes" id="UP000095282">
    <property type="component" value="Unplaced"/>
</dbReference>
<evidence type="ECO:0000256" key="4">
    <source>
        <dbReference type="ARBA" id="ARBA00023170"/>
    </source>
</evidence>
<accession>A0A1I7UEP4</accession>
<dbReference type="SMART" id="SM00430">
    <property type="entry name" value="HOLI"/>
    <property type="match status" value="1"/>
</dbReference>
<protein>
    <submittedName>
        <fullName evidence="7">NR LBD domain-containing protein</fullName>
    </submittedName>
</protein>
<keyword evidence="3" id="KW-0804">Transcription</keyword>